<keyword evidence="17" id="KW-0862">Zinc</keyword>
<dbReference type="Proteomes" id="UP001056109">
    <property type="component" value="Chromosome"/>
</dbReference>
<keyword evidence="8 17" id="KW-0547">Nucleotide-binding</keyword>
<feature type="binding site" evidence="17">
    <location>
        <begin position="270"/>
        <end position="274"/>
    </location>
    <ligand>
        <name>NAD(+)</name>
        <dbReference type="ChEBI" id="CHEBI:57540"/>
    </ligand>
</feature>
<dbReference type="InterPro" id="IPR016037">
    <property type="entry name" value="DHQ_synth_AroB"/>
</dbReference>
<name>A0ABY5AJR7_9ACTO</name>
<dbReference type="EMBL" id="CP099547">
    <property type="protein sequence ID" value="USR80188.1"/>
    <property type="molecule type" value="Genomic_DNA"/>
</dbReference>
<organism evidence="20 21">
    <name type="scientific">Arcanobacterium pinnipediorum</name>
    <dbReference type="NCBI Taxonomy" id="1503041"/>
    <lineage>
        <taxon>Bacteria</taxon>
        <taxon>Bacillati</taxon>
        <taxon>Actinomycetota</taxon>
        <taxon>Actinomycetes</taxon>
        <taxon>Actinomycetales</taxon>
        <taxon>Actinomycetaceae</taxon>
        <taxon>Arcanobacterium</taxon>
    </lineage>
</organism>
<dbReference type="InterPro" id="IPR056179">
    <property type="entry name" value="DHQS_C"/>
</dbReference>
<evidence type="ECO:0000256" key="15">
    <source>
        <dbReference type="ARBA" id="ARBA00048567"/>
    </source>
</evidence>
<feature type="binding site" evidence="16">
    <location>
        <position position="118"/>
    </location>
    <ligand>
        <name>ATP</name>
        <dbReference type="ChEBI" id="CHEBI:30616"/>
    </ligand>
</feature>
<evidence type="ECO:0000256" key="13">
    <source>
        <dbReference type="ARBA" id="ARBA00023239"/>
    </source>
</evidence>
<evidence type="ECO:0000256" key="12">
    <source>
        <dbReference type="ARBA" id="ARBA00023141"/>
    </source>
</evidence>
<comment type="subcellular location">
    <subcellularLocation>
        <location evidence="17">Cytoplasm</location>
    </subcellularLocation>
</comment>
<dbReference type="CDD" id="cd00464">
    <property type="entry name" value="SK"/>
    <property type="match status" value="1"/>
</dbReference>
<feature type="binding site" evidence="17">
    <location>
        <position position="420"/>
    </location>
    <ligand>
        <name>Zn(2+)</name>
        <dbReference type="ChEBI" id="CHEBI:29105"/>
    </ligand>
</feature>
<evidence type="ECO:0000313" key="21">
    <source>
        <dbReference type="Proteomes" id="UP001056109"/>
    </source>
</evidence>
<keyword evidence="6 17" id="KW-0028">Amino-acid biosynthesis</keyword>
<comment type="similarity">
    <text evidence="17">Belongs to the sugar phosphate cyclases superfamily. Dehydroquinate synthase family.</text>
</comment>
<dbReference type="InterPro" id="IPR027417">
    <property type="entry name" value="P-loop_NTPase"/>
</dbReference>
<feature type="binding site" evidence="17">
    <location>
        <position position="404"/>
    </location>
    <ligand>
        <name>Zn(2+)</name>
        <dbReference type="ChEBI" id="CHEBI:29105"/>
    </ligand>
</feature>
<keyword evidence="12 17" id="KW-0057">Aromatic amino acid biosynthesis</keyword>
<dbReference type="InterPro" id="IPR030960">
    <property type="entry name" value="DHQS/DOIS_N"/>
</dbReference>
<feature type="binding site" evidence="16">
    <location>
        <position position="34"/>
    </location>
    <ligand>
        <name>substrate</name>
    </ligand>
</feature>
<evidence type="ECO:0000256" key="11">
    <source>
        <dbReference type="ARBA" id="ARBA00023027"/>
    </source>
</evidence>
<evidence type="ECO:0000256" key="7">
    <source>
        <dbReference type="ARBA" id="ARBA00022679"/>
    </source>
</evidence>
<dbReference type="SUPFAM" id="SSF52540">
    <property type="entry name" value="P-loop containing nucleoside triphosphate hydrolases"/>
    <property type="match status" value="1"/>
</dbReference>
<dbReference type="GO" id="GO:0003856">
    <property type="term" value="F:3-dehydroquinate synthase activity"/>
    <property type="evidence" value="ECO:0007669"/>
    <property type="project" value="UniProtKB-EC"/>
</dbReference>
<feature type="binding site" evidence="17">
    <location>
        <begin position="236"/>
        <end position="241"/>
    </location>
    <ligand>
        <name>NAD(+)</name>
        <dbReference type="ChEBI" id="CHEBI:57540"/>
    </ligand>
</feature>
<dbReference type="CDD" id="cd08195">
    <property type="entry name" value="DHQS"/>
    <property type="match status" value="1"/>
</dbReference>
<comment type="function">
    <text evidence="17">Catalyzes the conversion of 3-deoxy-D-arabino-heptulosonate 7-phosphate (DAHP) to dehydroquinate (DHQ).</text>
</comment>
<keyword evidence="21" id="KW-1185">Reference proteome</keyword>
<keyword evidence="7 16" id="KW-0808">Transferase</keyword>
<comment type="function">
    <text evidence="16">Catalyzes the specific phosphorylation of the 3-hydroxyl group of shikimic acid using ATP as a cosubstrate.</text>
</comment>
<dbReference type="PROSITE" id="PS01128">
    <property type="entry name" value="SHIKIMATE_KINASE"/>
    <property type="match status" value="1"/>
</dbReference>
<keyword evidence="10 16" id="KW-0067">ATP-binding</keyword>
<dbReference type="SUPFAM" id="SSF56796">
    <property type="entry name" value="Dehydroquinate synthase-like"/>
    <property type="match status" value="1"/>
</dbReference>
<comment type="pathway">
    <text evidence="3 17">Metabolic intermediate biosynthesis; chorismate biosynthesis; chorismate from D-erythrose 4-phosphate and phosphoenolpyruvate: step 2/7.</text>
</comment>
<evidence type="ECO:0000259" key="19">
    <source>
        <dbReference type="Pfam" id="PF24621"/>
    </source>
</evidence>
<evidence type="ECO:0000256" key="9">
    <source>
        <dbReference type="ARBA" id="ARBA00022777"/>
    </source>
</evidence>
<evidence type="ECO:0000256" key="1">
    <source>
        <dbReference type="ARBA" id="ARBA00001393"/>
    </source>
</evidence>
<gene>
    <name evidence="17 20" type="primary">aroB</name>
    <name evidence="16" type="synonym">aroK</name>
    <name evidence="20" type="ORF">NG665_04245</name>
</gene>
<dbReference type="Pfam" id="PF01761">
    <property type="entry name" value="DHQ_synthase"/>
    <property type="match status" value="1"/>
</dbReference>
<comment type="subunit">
    <text evidence="16">Monomer.</text>
</comment>
<feature type="domain" description="3-dehydroquinate synthase N-terminal" evidence="18">
    <location>
        <begin position="232"/>
        <end position="344"/>
    </location>
</feature>
<keyword evidence="17" id="KW-0479">Metal-binding</keyword>
<comment type="cofactor">
    <cofactor evidence="2 17">
        <name>NAD(+)</name>
        <dbReference type="ChEBI" id="CHEBI:57540"/>
    </cofactor>
</comment>
<dbReference type="PRINTS" id="PR01100">
    <property type="entry name" value="SHIKIMTKNASE"/>
</dbReference>
<comment type="caution">
    <text evidence="17">Lacks conserved residue(s) required for the propagation of feature annotation.</text>
</comment>
<feature type="binding site" evidence="17">
    <location>
        <position position="349"/>
    </location>
    <ligand>
        <name>Zn(2+)</name>
        <dbReference type="ChEBI" id="CHEBI:29105"/>
    </ligand>
</feature>
<feature type="binding site" evidence="16">
    <location>
        <position position="16"/>
    </location>
    <ligand>
        <name>Mg(2+)</name>
        <dbReference type="ChEBI" id="CHEBI:18420"/>
    </ligand>
</feature>
<dbReference type="Gene3D" id="3.40.50.300">
    <property type="entry name" value="P-loop containing nucleotide triphosphate hydrolases"/>
    <property type="match status" value="1"/>
</dbReference>
<proteinExistence type="inferred from homology"/>
<comment type="cofactor">
    <cofactor evidence="17">
        <name>Co(2+)</name>
        <dbReference type="ChEBI" id="CHEBI:48828"/>
    </cofactor>
    <cofactor evidence="17">
        <name>Zn(2+)</name>
        <dbReference type="ChEBI" id="CHEBI:29105"/>
    </cofactor>
    <text evidence="17">Binds 1 divalent metal cation per subunit. Can use either Co(2+) or Zn(2+).</text>
</comment>
<feature type="binding site" evidence="16">
    <location>
        <position position="80"/>
    </location>
    <ligand>
        <name>substrate</name>
    </ligand>
</feature>
<evidence type="ECO:0000256" key="10">
    <source>
        <dbReference type="ARBA" id="ARBA00022840"/>
    </source>
</evidence>
<keyword evidence="5 17" id="KW-0963">Cytoplasm</keyword>
<comment type="catalytic activity">
    <reaction evidence="15 16">
        <text>shikimate + ATP = 3-phosphoshikimate + ADP + H(+)</text>
        <dbReference type="Rhea" id="RHEA:13121"/>
        <dbReference type="ChEBI" id="CHEBI:15378"/>
        <dbReference type="ChEBI" id="CHEBI:30616"/>
        <dbReference type="ChEBI" id="CHEBI:36208"/>
        <dbReference type="ChEBI" id="CHEBI:145989"/>
        <dbReference type="ChEBI" id="CHEBI:456216"/>
        <dbReference type="EC" id="2.7.1.71"/>
    </reaction>
</comment>
<feature type="binding site" evidence="17">
    <location>
        <position position="316"/>
    </location>
    <ligand>
        <name>NAD(+)</name>
        <dbReference type="ChEBI" id="CHEBI:57540"/>
    </ligand>
</feature>
<dbReference type="Gene3D" id="3.40.50.1970">
    <property type="match status" value="1"/>
</dbReference>
<evidence type="ECO:0000256" key="16">
    <source>
        <dbReference type="HAMAP-Rule" id="MF_00109"/>
    </source>
</evidence>
<dbReference type="NCBIfam" id="TIGR01357">
    <property type="entry name" value="aroB"/>
    <property type="match status" value="1"/>
</dbReference>
<evidence type="ECO:0000256" key="6">
    <source>
        <dbReference type="ARBA" id="ARBA00022605"/>
    </source>
</evidence>
<evidence type="ECO:0000313" key="20">
    <source>
        <dbReference type="EMBL" id="USR80188.1"/>
    </source>
</evidence>
<comment type="cofactor">
    <cofactor evidence="16">
        <name>Mg(2+)</name>
        <dbReference type="ChEBI" id="CHEBI:18420"/>
    </cofactor>
    <text evidence="16">Binds 1 Mg(2+) ion per subunit.</text>
</comment>
<evidence type="ECO:0000256" key="2">
    <source>
        <dbReference type="ARBA" id="ARBA00001911"/>
    </source>
</evidence>
<evidence type="ECO:0000256" key="14">
    <source>
        <dbReference type="ARBA" id="ARBA00023268"/>
    </source>
</evidence>
<dbReference type="InterPro" id="IPR023000">
    <property type="entry name" value="Shikimate_kinase_CS"/>
</dbReference>
<dbReference type="HAMAP" id="MF_00109">
    <property type="entry name" value="Shikimate_kinase"/>
    <property type="match status" value="1"/>
</dbReference>
<feature type="domain" description="3-dehydroquinate synthase C-terminal" evidence="19">
    <location>
        <begin position="346"/>
        <end position="480"/>
    </location>
</feature>
<reference evidence="20" key="1">
    <citation type="submission" date="2022-06" db="EMBL/GenBank/DDBJ databases">
        <title>Complete Genome Sequence of Arcanobacterium pinnipediorum strain DSM 28752 isolated from a harbour seal.</title>
        <authorList>
            <person name="Borowiak M."/>
            <person name="Kreitlow A."/>
            <person name="Alssahen M."/>
            <person name="Malorny B."/>
            <person name="Laemmler C."/>
            <person name="Prenger-Berninghoff E."/>
            <person name="Siebert U."/>
            <person name="Ploetz M."/>
            <person name="Abdulmawjood A."/>
        </authorList>
    </citation>
    <scope>NUCLEOTIDE SEQUENCE</scope>
    <source>
        <strain evidence="20">DSM 28752</strain>
    </source>
</reference>
<comment type="pathway">
    <text evidence="4 16">Metabolic intermediate biosynthesis; chorismate biosynthesis; chorismate from D-erythrose 4-phosphate and phosphoenolpyruvate: step 5/7.</text>
</comment>
<keyword evidence="16" id="KW-0460">Magnesium</keyword>
<feature type="binding site" evidence="17">
    <location>
        <begin position="294"/>
        <end position="295"/>
    </location>
    <ligand>
        <name>NAD(+)</name>
        <dbReference type="ChEBI" id="CHEBI:57540"/>
    </ligand>
</feature>
<evidence type="ECO:0000256" key="17">
    <source>
        <dbReference type="HAMAP-Rule" id="MF_00110"/>
    </source>
</evidence>
<keyword evidence="14" id="KW-0511">Multifunctional enzyme</keyword>
<dbReference type="RefSeq" id="WP_252674038.1">
    <property type="nucleotide sequence ID" value="NZ_CP099547.1"/>
</dbReference>
<comment type="catalytic activity">
    <reaction evidence="1 17">
        <text>7-phospho-2-dehydro-3-deoxy-D-arabino-heptonate = 3-dehydroquinate + phosphate</text>
        <dbReference type="Rhea" id="RHEA:21968"/>
        <dbReference type="ChEBI" id="CHEBI:32364"/>
        <dbReference type="ChEBI" id="CHEBI:43474"/>
        <dbReference type="ChEBI" id="CHEBI:58394"/>
        <dbReference type="EC" id="4.2.3.4"/>
    </reaction>
</comment>
<keyword evidence="17" id="KW-0170">Cobalt</keyword>
<keyword evidence="13 17" id="KW-0456">Lyase</keyword>
<keyword evidence="9 16" id="KW-0418">Kinase</keyword>
<dbReference type="InterPro" id="IPR031322">
    <property type="entry name" value="Shikimate/glucono_kinase"/>
</dbReference>
<evidence type="ECO:0000259" key="18">
    <source>
        <dbReference type="Pfam" id="PF01761"/>
    </source>
</evidence>
<dbReference type="EC" id="4.2.3.4" evidence="17"/>
<dbReference type="InterPro" id="IPR000623">
    <property type="entry name" value="Shikimate_kinase/TSH1"/>
</dbReference>
<dbReference type="HAMAP" id="MF_00110">
    <property type="entry name" value="DHQ_synthase"/>
    <property type="match status" value="1"/>
</dbReference>
<keyword evidence="11 17" id="KW-0520">NAD</keyword>
<evidence type="ECO:0000256" key="4">
    <source>
        <dbReference type="ARBA" id="ARBA00004842"/>
    </source>
</evidence>
<protein>
    <recommendedName>
        <fullName evidence="16 17">Multifunctional fusion protein</fullName>
    </recommendedName>
    <domain>
        <recommendedName>
            <fullName evidence="16">Shikimate kinase</fullName>
            <shortName evidence="16">SK</shortName>
            <ecNumber evidence="16">2.7.1.71</ecNumber>
        </recommendedName>
    </domain>
    <domain>
        <recommendedName>
            <fullName evidence="17">3-dehydroquinate synthase</fullName>
            <shortName evidence="17">DHQS</shortName>
            <ecNumber evidence="17">4.2.3.4</ecNumber>
        </recommendedName>
    </domain>
</protein>
<feature type="binding site" evidence="16">
    <location>
        <position position="58"/>
    </location>
    <ligand>
        <name>substrate</name>
    </ligand>
</feature>
<dbReference type="InterPro" id="IPR050071">
    <property type="entry name" value="Dehydroquinate_synthase"/>
</dbReference>
<dbReference type="PANTHER" id="PTHR43622:SF7">
    <property type="entry name" value="3-DEHYDROQUINATE SYNTHASE, CHLOROPLASTIC"/>
    <property type="match status" value="1"/>
</dbReference>
<dbReference type="PANTHER" id="PTHR43622">
    <property type="entry name" value="3-DEHYDROQUINATE SYNTHASE"/>
    <property type="match status" value="1"/>
</dbReference>
<accession>A0ABY5AJR7</accession>
<evidence type="ECO:0000256" key="8">
    <source>
        <dbReference type="ARBA" id="ARBA00022741"/>
    </source>
</evidence>
<comment type="similarity">
    <text evidence="16">Belongs to the shikimate kinase family.</text>
</comment>
<feature type="binding site" evidence="16">
    <location>
        <begin position="12"/>
        <end position="17"/>
    </location>
    <ligand>
        <name>ATP</name>
        <dbReference type="ChEBI" id="CHEBI:30616"/>
    </ligand>
</feature>
<sequence>MTIQVVLIGMPGVGKTTVGKLVARRLGVPAFDSDRLISLEAGMTVAEIFEKYGVEYFRELEYQVIRRALADLHGVLSLGGGAILDPRTRQLLAGKRVVYIDATDSLLVSRLRRSRTVRPVLGVDIARAVARLRLEREAYYRQVASDIVVSDAGGIHVVVDHVIETLHKPRSISTVSGSSAYDVVVGNDLVQSIVRAAHPGSKVLLLHSPNVTSFVSRIDEGLARSGIESIAFELPDAEAAKNIDVVKQVWDLAGHNHFGRDGVVLAVGGGATTDVAGFVASTWMRGVRLVCVPTTLLGMVDAGIGGKTGIDTQYGKNMVGSFWAPSHVFCDTDVLRTLPTEEIRSGLGEIIKCGFIADPVIVSLALEPELNFAELITRAVRVKAEVVGHDFRETHCRAILNYGHTLAHAIEVVEDYTWRHGQAVAVGCLFATGLAVAAGFLSPDVIIQQRKVLSRLGLPTTYSAKRRADIEHTMLTDKKVRDGKLRFVVVDENYQMHFITDPPTDMLDYAWSVIQP</sequence>
<dbReference type="Pfam" id="PF24621">
    <property type="entry name" value="DHQS_C"/>
    <property type="match status" value="1"/>
</dbReference>
<dbReference type="EC" id="2.7.1.71" evidence="16"/>
<dbReference type="Pfam" id="PF01202">
    <property type="entry name" value="SKI"/>
    <property type="match status" value="1"/>
</dbReference>
<feature type="binding site" evidence="16">
    <location>
        <position position="136"/>
    </location>
    <ligand>
        <name>substrate</name>
    </ligand>
</feature>
<evidence type="ECO:0000256" key="3">
    <source>
        <dbReference type="ARBA" id="ARBA00004661"/>
    </source>
</evidence>
<dbReference type="Gene3D" id="1.20.1090.10">
    <property type="entry name" value="Dehydroquinate synthase-like - alpha domain"/>
    <property type="match status" value="1"/>
</dbReference>
<evidence type="ECO:0000256" key="5">
    <source>
        <dbReference type="ARBA" id="ARBA00022490"/>
    </source>
</evidence>
<feature type="binding site" evidence="17">
    <location>
        <position position="307"/>
    </location>
    <ligand>
        <name>NAD(+)</name>
        <dbReference type="ChEBI" id="CHEBI:57540"/>
    </ligand>
</feature>